<comment type="similarity">
    <text evidence="1">Belongs to the peptidase C48 family.</text>
</comment>
<evidence type="ECO:0000256" key="3">
    <source>
        <dbReference type="ARBA" id="ARBA00022801"/>
    </source>
</evidence>
<dbReference type="InterPro" id="IPR038765">
    <property type="entry name" value="Papain-like_cys_pep_sf"/>
</dbReference>
<dbReference type="EMBL" id="KB706701">
    <property type="protein sequence ID" value="EMR66134.1"/>
    <property type="molecule type" value="Genomic_DNA"/>
</dbReference>
<dbReference type="GO" id="GO:0008234">
    <property type="term" value="F:cysteine-type peptidase activity"/>
    <property type="evidence" value="ECO:0007669"/>
    <property type="project" value="InterPro"/>
</dbReference>
<feature type="domain" description="Ubiquitin-like protease family profile" evidence="4">
    <location>
        <begin position="41"/>
        <end position="103"/>
    </location>
</feature>
<evidence type="ECO:0000256" key="2">
    <source>
        <dbReference type="ARBA" id="ARBA00022670"/>
    </source>
</evidence>
<dbReference type="AlphaFoldDB" id="M7SIK1"/>
<reference evidence="6" key="1">
    <citation type="journal article" date="2013" name="Genome Announc.">
        <title>Draft genome sequence of the grapevine dieback fungus Eutypa lata UCR-EL1.</title>
        <authorList>
            <person name="Blanco-Ulate B."/>
            <person name="Rolshausen P.E."/>
            <person name="Cantu D."/>
        </authorList>
    </citation>
    <scope>NUCLEOTIDE SEQUENCE [LARGE SCALE GENOMIC DNA]</scope>
    <source>
        <strain evidence="6">UCR-EL1</strain>
    </source>
</reference>
<dbReference type="OrthoDB" id="1939479at2759"/>
<keyword evidence="3" id="KW-0378">Hydrolase</keyword>
<protein>
    <submittedName>
        <fullName evidence="5">Putative ulp1 protease family protein</fullName>
    </submittedName>
</protein>
<dbReference type="GO" id="GO:0019783">
    <property type="term" value="F:ubiquitin-like protein peptidase activity"/>
    <property type="evidence" value="ECO:0007669"/>
    <property type="project" value="UniProtKB-ARBA"/>
</dbReference>
<name>M7SIK1_EUTLA</name>
<evidence type="ECO:0000313" key="6">
    <source>
        <dbReference type="Proteomes" id="UP000012174"/>
    </source>
</evidence>
<dbReference type="SUPFAM" id="SSF54001">
    <property type="entry name" value="Cysteine proteinases"/>
    <property type="match status" value="1"/>
</dbReference>
<keyword evidence="2 5" id="KW-0645">Protease</keyword>
<evidence type="ECO:0000256" key="1">
    <source>
        <dbReference type="ARBA" id="ARBA00005234"/>
    </source>
</evidence>
<keyword evidence="6" id="KW-1185">Reference proteome</keyword>
<sequence length="127" mass="14854">MPFFNLRLEVRLKIYGYATQETNRFISVALRTEQLETWGMTPKNFLDIETFILAINHGSHWMVVIICPSRRTVAYVDSFRSSGPTHLPTAWNFLRDFLGARSKADEWKTITYNVCTPYIARLTQFSR</sequence>
<accession>M7SIK1</accession>
<dbReference type="GO" id="GO:0006508">
    <property type="term" value="P:proteolysis"/>
    <property type="evidence" value="ECO:0007669"/>
    <property type="project" value="UniProtKB-KW"/>
</dbReference>
<dbReference type="Gene3D" id="3.40.395.10">
    <property type="entry name" value="Adenoviral Proteinase, Chain A"/>
    <property type="match status" value="1"/>
</dbReference>
<dbReference type="Proteomes" id="UP000012174">
    <property type="component" value="Unassembled WGS sequence"/>
</dbReference>
<dbReference type="STRING" id="1287681.M7SIK1"/>
<evidence type="ECO:0000259" key="4">
    <source>
        <dbReference type="Pfam" id="PF02902"/>
    </source>
</evidence>
<dbReference type="HOGENOM" id="CLU_1970565_0_0_1"/>
<organism evidence="5 6">
    <name type="scientific">Eutypa lata (strain UCR-EL1)</name>
    <name type="common">Grapevine dieback disease fungus</name>
    <name type="synonym">Eutypa armeniacae</name>
    <dbReference type="NCBI Taxonomy" id="1287681"/>
    <lineage>
        <taxon>Eukaryota</taxon>
        <taxon>Fungi</taxon>
        <taxon>Dikarya</taxon>
        <taxon>Ascomycota</taxon>
        <taxon>Pezizomycotina</taxon>
        <taxon>Sordariomycetes</taxon>
        <taxon>Xylariomycetidae</taxon>
        <taxon>Xylariales</taxon>
        <taxon>Diatrypaceae</taxon>
        <taxon>Eutypa</taxon>
    </lineage>
</organism>
<dbReference type="KEGG" id="ela:UCREL1_6872"/>
<dbReference type="InterPro" id="IPR003653">
    <property type="entry name" value="Peptidase_C48_C"/>
</dbReference>
<gene>
    <name evidence="5" type="ORF">UCREL1_6872</name>
</gene>
<dbReference type="Pfam" id="PF02902">
    <property type="entry name" value="Peptidase_C48"/>
    <property type="match status" value="1"/>
</dbReference>
<proteinExistence type="inferred from homology"/>
<evidence type="ECO:0000313" key="5">
    <source>
        <dbReference type="EMBL" id="EMR66134.1"/>
    </source>
</evidence>